<reference evidence="2 3" key="1">
    <citation type="journal article" date="2014" name="Int. J. Syst. Evol. Microbiol.">
        <title>Phaeodactylibacter xiamenensis gen. nov., sp. nov., a member of the family Saprospiraceae isolated from the marine alga Phaeodactylum tricornutum.</title>
        <authorList>
            <person name="Chen Z.Jr."/>
            <person name="Lei X."/>
            <person name="Lai Q."/>
            <person name="Li Y."/>
            <person name="Zhang B."/>
            <person name="Zhang J."/>
            <person name="Zhang H."/>
            <person name="Yang L."/>
            <person name="Zheng W."/>
            <person name="Tian Y."/>
            <person name="Yu Z."/>
            <person name="Xu H.Jr."/>
            <person name="Zheng T."/>
        </authorList>
    </citation>
    <scope>NUCLEOTIDE SEQUENCE [LARGE SCALE GENOMIC DNA]</scope>
    <source>
        <strain evidence="2 3">KD52</strain>
    </source>
</reference>
<dbReference type="Pfam" id="PF00248">
    <property type="entry name" value="Aldo_ket_red"/>
    <property type="match status" value="1"/>
</dbReference>
<protein>
    <recommendedName>
        <fullName evidence="1">NADP-dependent oxidoreductase domain-containing protein</fullName>
    </recommendedName>
</protein>
<proteinExistence type="predicted"/>
<gene>
    <name evidence="2" type="ORF">IX84_25545</name>
</gene>
<dbReference type="RefSeq" id="WP_044227046.1">
    <property type="nucleotide sequence ID" value="NZ_JBKAGJ010000022.1"/>
</dbReference>
<dbReference type="AlphaFoldDB" id="A0A098S453"/>
<dbReference type="OrthoDB" id="1491134at2"/>
<evidence type="ECO:0000259" key="1">
    <source>
        <dbReference type="Pfam" id="PF00248"/>
    </source>
</evidence>
<accession>A0A098S453</accession>
<dbReference type="EMBL" id="JPOS01000083">
    <property type="protein sequence ID" value="KGE85967.1"/>
    <property type="molecule type" value="Genomic_DNA"/>
</dbReference>
<sequence length="306" mass="34740">MSTAPTLILGTAMWGWTTERATAFKLLDQLYDRGYREVDGSTNYPINKNPEDFRLAEQILLQWINAHAINDLRVMMKVGSVNNMRTPECNLSKSFLLIMLDEYRYAFGDNLDTFMLHWDNREATEEIEATFEAFQRAKDLGYRLGLSGIRHPEVHAKVNEAYGFDFRIQMKHNLLQSDYERYKPFHGQPRFITYGVNAGGIKLDAAAYHQGSSLKARGGDTDKPYPIVGSLQEVLAGANEQPGRPAVSNMNHCGMAYAFHSPDVGGILIGPSRPEQLEHTLNFHEALQRYDYSDFYEGLKQVAAQF</sequence>
<keyword evidence="3" id="KW-1185">Reference proteome</keyword>
<organism evidence="2 3">
    <name type="scientific">Phaeodactylibacter xiamenensis</name>
    <dbReference type="NCBI Taxonomy" id="1524460"/>
    <lineage>
        <taxon>Bacteria</taxon>
        <taxon>Pseudomonadati</taxon>
        <taxon>Bacteroidota</taxon>
        <taxon>Saprospiria</taxon>
        <taxon>Saprospirales</taxon>
        <taxon>Haliscomenobacteraceae</taxon>
        <taxon>Phaeodactylibacter</taxon>
    </lineage>
</organism>
<feature type="domain" description="NADP-dependent oxidoreductase" evidence="1">
    <location>
        <begin position="7"/>
        <end position="286"/>
    </location>
</feature>
<dbReference type="STRING" id="1524460.IX84_25545"/>
<dbReference type="InterPro" id="IPR036812">
    <property type="entry name" value="NAD(P)_OxRdtase_dom_sf"/>
</dbReference>
<dbReference type="Gene3D" id="3.20.20.100">
    <property type="entry name" value="NADP-dependent oxidoreductase domain"/>
    <property type="match status" value="1"/>
</dbReference>
<comment type="caution">
    <text evidence="2">The sequence shown here is derived from an EMBL/GenBank/DDBJ whole genome shotgun (WGS) entry which is preliminary data.</text>
</comment>
<name>A0A098S453_9BACT</name>
<dbReference type="InterPro" id="IPR023210">
    <property type="entry name" value="NADP_OxRdtase_dom"/>
</dbReference>
<evidence type="ECO:0000313" key="2">
    <source>
        <dbReference type="EMBL" id="KGE85967.1"/>
    </source>
</evidence>
<evidence type="ECO:0000313" key="3">
    <source>
        <dbReference type="Proteomes" id="UP000029736"/>
    </source>
</evidence>
<dbReference type="Proteomes" id="UP000029736">
    <property type="component" value="Unassembled WGS sequence"/>
</dbReference>
<dbReference type="SUPFAM" id="SSF51430">
    <property type="entry name" value="NAD(P)-linked oxidoreductase"/>
    <property type="match status" value="1"/>
</dbReference>